<dbReference type="RefSeq" id="WP_086323925.1">
    <property type="nucleotide sequence ID" value="NZ_NGKW01000012.1"/>
</dbReference>
<reference evidence="2 3" key="1">
    <citation type="submission" date="2017-05" db="EMBL/GenBank/DDBJ databases">
        <title>The Genome Sequence of Enterococcus faecium 7H8_DIV0219.</title>
        <authorList>
            <consortium name="The Broad Institute Genomics Platform"/>
            <consortium name="The Broad Institute Genomic Center for Infectious Diseases"/>
            <person name="Earl A."/>
            <person name="Manson A."/>
            <person name="Schwartman J."/>
            <person name="Gilmore M."/>
            <person name="Abouelleil A."/>
            <person name="Cao P."/>
            <person name="Chapman S."/>
            <person name="Cusick C."/>
            <person name="Shea T."/>
            <person name="Young S."/>
            <person name="Neafsey D."/>
            <person name="Nusbaum C."/>
            <person name="Birren B."/>
        </authorList>
    </citation>
    <scope>NUCLEOTIDE SEQUENCE [LARGE SCALE GENOMIC DNA]</scope>
    <source>
        <strain evidence="2 3">7H8_DIV0219</strain>
    </source>
</reference>
<protein>
    <recommendedName>
        <fullName evidence="1">Formyl transferase N-terminal domain-containing protein</fullName>
    </recommendedName>
</protein>
<dbReference type="GO" id="GO:0004479">
    <property type="term" value="F:methionyl-tRNA formyltransferase activity"/>
    <property type="evidence" value="ECO:0007669"/>
    <property type="project" value="TreeGrafter"/>
</dbReference>
<comment type="caution">
    <text evidence="2">The sequence shown here is derived from an EMBL/GenBank/DDBJ whole genome shotgun (WGS) entry which is preliminary data.</text>
</comment>
<organism evidence="2 3">
    <name type="scientific">Enterococcus faecium</name>
    <name type="common">Streptococcus faecium</name>
    <dbReference type="NCBI Taxonomy" id="1352"/>
    <lineage>
        <taxon>Bacteria</taxon>
        <taxon>Bacillati</taxon>
        <taxon>Bacillota</taxon>
        <taxon>Bacilli</taxon>
        <taxon>Lactobacillales</taxon>
        <taxon>Enterococcaceae</taxon>
        <taxon>Enterococcus</taxon>
    </lineage>
</organism>
<dbReference type="Pfam" id="PF00551">
    <property type="entry name" value="Formyl_trans_N"/>
    <property type="match status" value="1"/>
</dbReference>
<dbReference type="EMBL" id="NGKW01000012">
    <property type="protein sequence ID" value="OTN86718.1"/>
    <property type="molecule type" value="Genomic_DNA"/>
</dbReference>
<dbReference type="GO" id="GO:0005829">
    <property type="term" value="C:cytosol"/>
    <property type="evidence" value="ECO:0007669"/>
    <property type="project" value="TreeGrafter"/>
</dbReference>
<dbReference type="PANTHER" id="PTHR11138">
    <property type="entry name" value="METHIONYL-TRNA FORMYLTRANSFERASE"/>
    <property type="match status" value="1"/>
</dbReference>
<sequence length="285" mass="32175">MTQKFKVIFFSEVNSKFGMPFFEKIYTNENFEIVAFVTTPVGELCSYYVGETDPVDLESYALSKEIPIYRPNEIKSDSFCEKLKQYNPDYIIIANYQKILGGNLISLPRYDTLNFHPSPLPKYAGLSPFFWMARNTERESGVSCIKVSPMVDGGDIVAQLPVKLTGNETTLEIRSKLFKKSLSLLDKVLGQIIEQSIKTNPQNITQREYFSKPTISDKTITQEMTVSEALAILKACAPDPGILNVSGQNIKVNAVSWVPSKNVVSYQLTDGKLYFLPEREIDECE</sequence>
<proteinExistence type="predicted"/>
<dbReference type="InterPro" id="IPR002376">
    <property type="entry name" value="Formyl_transf_N"/>
</dbReference>
<evidence type="ECO:0000313" key="2">
    <source>
        <dbReference type="EMBL" id="OTN86718.1"/>
    </source>
</evidence>
<evidence type="ECO:0000313" key="3">
    <source>
        <dbReference type="Proteomes" id="UP000194885"/>
    </source>
</evidence>
<feature type="domain" description="Formyl transferase N-terminal" evidence="1">
    <location>
        <begin position="31"/>
        <end position="184"/>
    </location>
</feature>
<dbReference type="Gene3D" id="3.40.50.12230">
    <property type="match status" value="1"/>
</dbReference>
<dbReference type="Proteomes" id="UP000194885">
    <property type="component" value="Unassembled WGS sequence"/>
</dbReference>
<dbReference type="PANTHER" id="PTHR11138:SF5">
    <property type="entry name" value="METHIONYL-TRNA FORMYLTRANSFERASE, MITOCHONDRIAL"/>
    <property type="match status" value="1"/>
</dbReference>
<accession>A0A242B1H9</accession>
<evidence type="ECO:0000259" key="1">
    <source>
        <dbReference type="Pfam" id="PF00551"/>
    </source>
</evidence>
<dbReference type="AlphaFoldDB" id="A0A242B1H9"/>
<dbReference type="SUPFAM" id="SSF53328">
    <property type="entry name" value="Formyltransferase"/>
    <property type="match status" value="1"/>
</dbReference>
<name>A0A242B1H9_ENTFC</name>
<dbReference type="InterPro" id="IPR036477">
    <property type="entry name" value="Formyl_transf_N_sf"/>
</dbReference>
<gene>
    <name evidence="2" type="ORF">A5810_002958</name>
</gene>